<dbReference type="InterPro" id="IPR020846">
    <property type="entry name" value="MFS_dom"/>
</dbReference>
<accession>A0A811GDZ9</accession>
<dbReference type="Gene3D" id="1.20.1250.20">
    <property type="entry name" value="MFS general substrate transporter like domains"/>
    <property type="match status" value="1"/>
</dbReference>
<dbReference type="InterPro" id="IPR036259">
    <property type="entry name" value="MFS_trans_sf"/>
</dbReference>
<dbReference type="RefSeq" id="WP_174560010.1">
    <property type="nucleotide sequence ID" value="NZ_CADDTS010000036.1"/>
</dbReference>
<keyword evidence="3 4" id="KW-0472">Membrane</keyword>
<keyword evidence="1 4" id="KW-0812">Transmembrane</keyword>
<name>A0A811GDZ9_9GAMM</name>
<evidence type="ECO:0000259" key="5">
    <source>
        <dbReference type="PROSITE" id="PS50850"/>
    </source>
</evidence>
<feature type="transmembrane region" description="Helical" evidence="4">
    <location>
        <begin position="244"/>
        <end position="265"/>
    </location>
</feature>
<feature type="transmembrane region" description="Helical" evidence="4">
    <location>
        <begin position="50"/>
        <end position="68"/>
    </location>
</feature>
<dbReference type="PROSITE" id="PS50850">
    <property type="entry name" value="MFS"/>
    <property type="match status" value="1"/>
</dbReference>
<protein>
    <submittedName>
        <fullName evidence="6">Putative transporter</fullName>
    </submittedName>
</protein>
<feature type="transmembrane region" description="Helical" evidence="4">
    <location>
        <begin position="136"/>
        <end position="158"/>
    </location>
</feature>
<dbReference type="Proteomes" id="UP000489961">
    <property type="component" value="Unassembled WGS sequence"/>
</dbReference>
<evidence type="ECO:0000313" key="6">
    <source>
        <dbReference type="EMBL" id="CAB1217791.1"/>
    </source>
</evidence>
<evidence type="ECO:0000313" key="7">
    <source>
        <dbReference type="Proteomes" id="UP000489961"/>
    </source>
</evidence>
<dbReference type="Pfam" id="PF07690">
    <property type="entry name" value="MFS_1"/>
    <property type="match status" value="1"/>
</dbReference>
<feature type="transmembrane region" description="Helical" evidence="4">
    <location>
        <begin position="301"/>
        <end position="318"/>
    </location>
</feature>
<organism evidence="6 7">
    <name type="scientific">Acinetobacter bouvetii</name>
    <dbReference type="NCBI Taxonomy" id="202951"/>
    <lineage>
        <taxon>Bacteria</taxon>
        <taxon>Pseudomonadati</taxon>
        <taxon>Pseudomonadota</taxon>
        <taxon>Gammaproteobacteria</taxon>
        <taxon>Moraxellales</taxon>
        <taxon>Moraxellaceae</taxon>
        <taxon>Acinetobacter</taxon>
    </lineage>
</organism>
<comment type="caution">
    <text evidence="6">The sequence shown here is derived from an EMBL/GenBank/DDBJ whole genome shotgun (WGS) entry which is preliminary data.</text>
</comment>
<feature type="domain" description="Major facilitator superfamily (MFS) profile" evidence="5">
    <location>
        <begin position="1"/>
        <end position="390"/>
    </location>
</feature>
<feature type="transmembrane region" description="Helical" evidence="4">
    <location>
        <begin position="218"/>
        <end position="238"/>
    </location>
</feature>
<feature type="transmembrane region" description="Helical" evidence="4">
    <location>
        <begin position="12"/>
        <end position="30"/>
    </location>
</feature>
<feature type="transmembrane region" description="Helical" evidence="4">
    <location>
        <begin position="277"/>
        <end position="295"/>
    </location>
</feature>
<dbReference type="PANTHER" id="PTHR42910:SF1">
    <property type="entry name" value="MAJOR FACILITATOR SUPERFAMILY (MFS) PROFILE DOMAIN-CONTAINING PROTEIN"/>
    <property type="match status" value="1"/>
</dbReference>
<evidence type="ECO:0000256" key="1">
    <source>
        <dbReference type="ARBA" id="ARBA00022692"/>
    </source>
</evidence>
<sequence length="397" mass="42931">MNTSLDISQDKSLLWLMAMACGLCAGANYYCQPLIHSIQQYFHVAESQVALTVTFAQISYALGLLFIVPVGDIVNKTKFIPLLMVMAAIGLFLCAFAVNLPMLWLGTIITGLFSVAAQVLIPLATMAVKPEKTGEVVGFLMSGLLVGLLLSTSLAGLMSNLFNWKLIYILSAILMLILAFLLKAKLPNIAIQKMSYTQIFKSMAVLLKQEPRLGFRSLIGGFVFAAMSTLFSTIAVLLTSSPFHLSDVLVGVVTLIGVFGALSTAKIGKIADQGHTQALTWIGLLTLMLSWILLYFGGQSLVSYIMGYGVISLGLTIVHTSNQNIIFRLHPDAKSRINSIYMTSYFIGGACGSALGVYSWHHGGWSMTCMVGFALVLCAAFFAFLDMRYHAAPSAQS</sequence>
<dbReference type="EMBL" id="CADDTS010000036">
    <property type="protein sequence ID" value="CAB1217791.1"/>
    <property type="molecule type" value="Genomic_DNA"/>
</dbReference>
<dbReference type="PANTHER" id="PTHR42910">
    <property type="entry name" value="TRANSPORTER SCO4007-RELATED"/>
    <property type="match status" value="1"/>
</dbReference>
<feature type="transmembrane region" description="Helical" evidence="4">
    <location>
        <begin position="164"/>
        <end position="184"/>
    </location>
</feature>
<dbReference type="GO" id="GO:0022857">
    <property type="term" value="F:transmembrane transporter activity"/>
    <property type="evidence" value="ECO:0007669"/>
    <property type="project" value="InterPro"/>
</dbReference>
<dbReference type="InterPro" id="IPR011701">
    <property type="entry name" value="MFS"/>
</dbReference>
<feature type="transmembrane region" description="Helical" evidence="4">
    <location>
        <begin position="364"/>
        <end position="385"/>
    </location>
</feature>
<evidence type="ECO:0000256" key="4">
    <source>
        <dbReference type="SAM" id="Phobius"/>
    </source>
</evidence>
<gene>
    <name evidence="6" type="ORF">SFB21_2145</name>
</gene>
<dbReference type="AlphaFoldDB" id="A0A811GDZ9"/>
<evidence type="ECO:0000256" key="2">
    <source>
        <dbReference type="ARBA" id="ARBA00022989"/>
    </source>
</evidence>
<proteinExistence type="predicted"/>
<keyword evidence="2 4" id="KW-1133">Transmembrane helix</keyword>
<reference evidence="6 7" key="1">
    <citation type="submission" date="2020-02" db="EMBL/GenBank/DDBJ databases">
        <authorList>
            <person name="Chaudhuri R."/>
        </authorList>
    </citation>
    <scope>NUCLEOTIDE SEQUENCE [LARGE SCALE GENOMIC DNA]</scope>
    <source>
        <strain evidence="6">SFB21</strain>
    </source>
</reference>
<dbReference type="SUPFAM" id="SSF103473">
    <property type="entry name" value="MFS general substrate transporter"/>
    <property type="match status" value="1"/>
</dbReference>
<dbReference type="CDD" id="cd17324">
    <property type="entry name" value="MFS_NepI_like"/>
    <property type="match status" value="1"/>
</dbReference>
<evidence type="ECO:0000256" key="3">
    <source>
        <dbReference type="ARBA" id="ARBA00023136"/>
    </source>
</evidence>
<feature type="transmembrane region" description="Helical" evidence="4">
    <location>
        <begin position="80"/>
        <end position="98"/>
    </location>
</feature>
<feature type="transmembrane region" description="Helical" evidence="4">
    <location>
        <begin position="104"/>
        <end position="124"/>
    </location>
</feature>
<feature type="transmembrane region" description="Helical" evidence="4">
    <location>
        <begin position="339"/>
        <end position="358"/>
    </location>
</feature>